<dbReference type="Gene3D" id="1.25.40.420">
    <property type="match status" value="1"/>
</dbReference>
<protein>
    <recommendedName>
        <fullName evidence="1">BTB domain-containing protein</fullName>
    </recommendedName>
</protein>
<organism evidence="2 3">
    <name type="scientific">Daphnia galeata</name>
    <dbReference type="NCBI Taxonomy" id="27404"/>
    <lineage>
        <taxon>Eukaryota</taxon>
        <taxon>Metazoa</taxon>
        <taxon>Ecdysozoa</taxon>
        <taxon>Arthropoda</taxon>
        <taxon>Crustacea</taxon>
        <taxon>Branchiopoda</taxon>
        <taxon>Diplostraca</taxon>
        <taxon>Cladocera</taxon>
        <taxon>Anomopoda</taxon>
        <taxon>Daphniidae</taxon>
        <taxon>Daphnia</taxon>
    </lineage>
</organism>
<dbReference type="Pfam" id="PF00651">
    <property type="entry name" value="BTB"/>
    <property type="match status" value="1"/>
</dbReference>
<dbReference type="AlphaFoldDB" id="A0A8J2WEG0"/>
<sequence length="351" mass="40335">MQSSADNWCRTELQISKFELEWNVQVPCLETVTAWMDPVESTTVSAKETPDRLWKLVLSDGGPRLTIQLFLTTPGSVVFQSARIADPLRVKIAILNKKRQKIQQQVLGLSKQQPCNFIVHFPKDAILLAECQQLDGSLTFYCEIESYGQKDPVAGKSADVQDQPISCSDQLIEQLEELFENMKYADFTFNVGDHKFQAHKSILASRSKVFASMFEHPTKEKLSNGVEITDIRPDVFHELLRFIYTGRLTSKTMEKMATKLYFAADKYFLDQLKNECETHLLQHMTSENCMELLLLLDDQHQKKVEHLKQEAVDFFRLYPVDVMATDGWKKAKQDHPNLLCNIQEMVLRPAI</sequence>
<gene>
    <name evidence="2" type="ORF">DGAL_LOCUS637</name>
</gene>
<dbReference type="InterPro" id="IPR011333">
    <property type="entry name" value="SKP1/BTB/POZ_sf"/>
</dbReference>
<evidence type="ECO:0000313" key="3">
    <source>
        <dbReference type="Proteomes" id="UP000789390"/>
    </source>
</evidence>
<dbReference type="InterPro" id="IPR000210">
    <property type="entry name" value="BTB/POZ_dom"/>
</dbReference>
<dbReference type="PANTHER" id="PTHR24413">
    <property type="entry name" value="SPECKLE-TYPE POZ PROTEIN"/>
    <property type="match status" value="1"/>
</dbReference>
<dbReference type="OrthoDB" id="6338335at2759"/>
<feature type="domain" description="BTB" evidence="1">
    <location>
        <begin position="185"/>
        <end position="252"/>
    </location>
</feature>
<keyword evidence="3" id="KW-1185">Reference proteome</keyword>
<proteinExistence type="predicted"/>
<dbReference type="SMART" id="SM00225">
    <property type="entry name" value="BTB"/>
    <property type="match status" value="1"/>
</dbReference>
<dbReference type="Proteomes" id="UP000789390">
    <property type="component" value="Unassembled WGS sequence"/>
</dbReference>
<reference evidence="2" key="1">
    <citation type="submission" date="2021-11" db="EMBL/GenBank/DDBJ databases">
        <authorList>
            <person name="Schell T."/>
        </authorList>
    </citation>
    <scope>NUCLEOTIDE SEQUENCE</scope>
    <source>
        <strain evidence="2">M5</strain>
    </source>
</reference>
<dbReference type="Gene3D" id="3.30.710.10">
    <property type="entry name" value="Potassium Channel Kv1.1, Chain A"/>
    <property type="match status" value="1"/>
</dbReference>
<dbReference type="PROSITE" id="PS50097">
    <property type="entry name" value="BTB"/>
    <property type="match status" value="1"/>
</dbReference>
<evidence type="ECO:0000313" key="2">
    <source>
        <dbReference type="EMBL" id="CAH0098554.1"/>
    </source>
</evidence>
<accession>A0A8J2WEG0</accession>
<dbReference type="FunFam" id="1.25.40.420:FF:000030">
    <property type="entry name" value="Uncharacterized protein"/>
    <property type="match status" value="1"/>
</dbReference>
<name>A0A8J2WEG0_9CRUS</name>
<dbReference type="FunFam" id="3.30.710.10:FF:000159">
    <property type="entry name" value="Speckle-type POZ protein B"/>
    <property type="match status" value="1"/>
</dbReference>
<comment type="caution">
    <text evidence="2">The sequence shown here is derived from an EMBL/GenBank/DDBJ whole genome shotgun (WGS) entry which is preliminary data.</text>
</comment>
<evidence type="ECO:0000259" key="1">
    <source>
        <dbReference type="PROSITE" id="PS50097"/>
    </source>
</evidence>
<dbReference type="SUPFAM" id="SSF54695">
    <property type="entry name" value="POZ domain"/>
    <property type="match status" value="1"/>
</dbReference>
<dbReference type="EMBL" id="CAKKLH010000003">
    <property type="protein sequence ID" value="CAH0098554.1"/>
    <property type="molecule type" value="Genomic_DNA"/>
</dbReference>